<evidence type="ECO:0000256" key="4">
    <source>
        <dbReference type="ARBA" id="ARBA00022982"/>
    </source>
</evidence>
<dbReference type="EMBL" id="KM462877">
    <property type="protein sequence ID" value="AIT94759.1"/>
    <property type="molecule type" value="Genomic_DNA"/>
</dbReference>
<evidence type="ECO:0000256" key="3">
    <source>
        <dbReference type="ARBA" id="ARBA00022692"/>
    </source>
</evidence>
<geneLocation type="chloroplast" evidence="11"/>
<accession>A0A097KNI0</accession>
<comment type="subcellular location">
    <subcellularLocation>
        <location evidence="1">Membrane</location>
        <topology evidence="1">Single-pass membrane protein</topology>
    </subcellularLocation>
    <subcellularLocation>
        <location evidence="10">Plastid</location>
        <location evidence="10">Chloroplast thylakoid membrane</location>
        <topology evidence="10">Single-pass membrane protein</topology>
    </subcellularLocation>
</comment>
<dbReference type="GeneID" id="22160043"/>
<dbReference type="GO" id="GO:0009512">
    <property type="term" value="C:cytochrome b6f complex"/>
    <property type="evidence" value="ECO:0007669"/>
    <property type="project" value="InterPro"/>
</dbReference>
<evidence type="ECO:0000256" key="8">
    <source>
        <dbReference type="ARBA" id="ARBA00025197"/>
    </source>
</evidence>
<keyword evidence="11" id="KW-0150">Chloroplast</keyword>
<comment type="similarity">
    <text evidence="10">Belongs to the PetL family.</text>
</comment>
<evidence type="ECO:0000256" key="1">
    <source>
        <dbReference type="ARBA" id="ARBA00004167"/>
    </source>
</evidence>
<keyword evidence="10" id="KW-0602">Photosynthesis</keyword>
<dbReference type="SUPFAM" id="SSF103436">
    <property type="entry name" value="PetL subunit of the cytochrome b6f complex"/>
    <property type="match status" value="1"/>
</dbReference>
<dbReference type="RefSeq" id="YP_009105986.1">
    <property type="nucleotide sequence ID" value="NC_025538.1"/>
</dbReference>
<keyword evidence="2 10" id="KW-0813">Transport</keyword>
<dbReference type="InterPro" id="IPR007802">
    <property type="entry name" value="Cyt_b6/f_cplx_su6"/>
</dbReference>
<sequence length="31" mass="3586">MVTIFSYLIFLISILVMTLVIYLGLIKIKLI</sequence>
<organism evidence="11">
    <name type="scientific">Gloeotilopsis sterilis</name>
    <name type="common">Green alga</name>
    <dbReference type="NCBI Taxonomy" id="160069"/>
    <lineage>
        <taxon>Eukaryota</taxon>
        <taxon>Viridiplantae</taxon>
        <taxon>Chlorophyta</taxon>
        <taxon>core chlorophytes</taxon>
        <taxon>Ulvophyceae</taxon>
        <taxon>OUU clade</taxon>
        <taxon>Ulotrichales</taxon>
        <taxon>Ulotrichaceae</taxon>
        <taxon>Gloeotilopsis</taxon>
    </lineage>
</organism>
<keyword evidence="7 10" id="KW-0472">Membrane</keyword>
<dbReference type="GO" id="GO:0015979">
    <property type="term" value="P:photosynthesis"/>
    <property type="evidence" value="ECO:0007669"/>
    <property type="project" value="UniProtKB-KW"/>
</dbReference>
<dbReference type="GO" id="GO:0009535">
    <property type="term" value="C:chloroplast thylakoid membrane"/>
    <property type="evidence" value="ECO:0007669"/>
    <property type="project" value="UniProtKB-SubCell"/>
</dbReference>
<proteinExistence type="inferred from homology"/>
<feature type="transmembrane region" description="Helical" evidence="10">
    <location>
        <begin position="6"/>
        <end position="25"/>
    </location>
</feature>
<dbReference type="AlphaFoldDB" id="A0A097KNI0"/>
<keyword evidence="5 10" id="KW-1133">Transmembrane helix</keyword>
<gene>
    <name evidence="10 11" type="primary">petL</name>
</gene>
<dbReference type="Pfam" id="PF05115">
    <property type="entry name" value="PetL"/>
    <property type="match status" value="1"/>
</dbReference>
<evidence type="ECO:0000256" key="2">
    <source>
        <dbReference type="ARBA" id="ARBA00022448"/>
    </source>
</evidence>
<evidence type="ECO:0000313" key="11">
    <source>
        <dbReference type="EMBL" id="AIT94759.1"/>
    </source>
</evidence>
<comment type="function">
    <text evidence="8 10">Component of the cytochrome b6-f complex, which mediates electron transfer between photosystem II (PSII) and photosystem I (PSI), cyclic electron flow around PSI, and state transitions. PetL is important for photoautotrophic growth as well as for electron transfer efficiency and stability of the cytochrome b6-f complex.</text>
</comment>
<protein>
    <recommendedName>
        <fullName evidence="10">Cytochrome b6-f complex subunit 6</fullName>
    </recommendedName>
    <alternativeName>
        <fullName evidence="10">Cytochrome b6-f complex subunit PetL</fullName>
    </alternativeName>
    <alternativeName>
        <fullName evidence="10">Cytochrome b6-f complex subunit VI</fullName>
    </alternativeName>
</protein>
<keyword evidence="11" id="KW-0934">Plastid</keyword>
<reference evidence="11" key="1">
    <citation type="journal article" date="2014" name="BMC Evol. Biol.">
        <title>Chloroplast phylogenomic analysis resolves deep-level relationships within the green algal class Trebouxiophyceae.</title>
        <authorList>
            <person name="Lemieux C."/>
            <person name="Otis C."/>
            <person name="Turmel M."/>
        </authorList>
    </citation>
    <scope>NUCLEOTIDE SEQUENCE</scope>
</reference>
<dbReference type="HAMAP" id="MF_00433">
    <property type="entry name" value="Cytb6_f_PetL"/>
    <property type="match status" value="1"/>
</dbReference>
<comment type="subunit">
    <text evidence="9 10">The 4 large subunits of the cytochrome b6-f complex are cytochrome b6, subunit IV (17 kDa polypeptide, PetD), cytochrome f and the Rieske protein, while the 4 small subunits are PetG, PetL, PetM and PetN. The complex functions as a dimer.</text>
</comment>
<evidence type="ECO:0000256" key="9">
    <source>
        <dbReference type="ARBA" id="ARBA00025834"/>
    </source>
</evidence>
<keyword evidence="4 10" id="KW-0249">Electron transport</keyword>
<evidence type="ECO:0000256" key="5">
    <source>
        <dbReference type="ARBA" id="ARBA00022989"/>
    </source>
</evidence>
<keyword evidence="6 10" id="KW-0793">Thylakoid</keyword>
<evidence type="ECO:0000256" key="7">
    <source>
        <dbReference type="ARBA" id="ARBA00023136"/>
    </source>
</evidence>
<evidence type="ECO:0000256" key="10">
    <source>
        <dbReference type="HAMAP-Rule" id="MF_00433"/>
    </source>
</evidence>
<name>A0A097KNI0_GLOST</name>
<dbReference type="GO" id="GO:0009055">
    <property type="term" value="F:electron transfer activity"/>
    <property type="evidence" value="ECO:0007669"/>
    <property type="project" value="InterPro"/>
</dbReference>
<evidence type="ECO:0000256" key="6">
    <source>
        <dbReference type="ARBA" id="ARBA00023078"/>
    </source>
</evidence>
<keyword evidence="3 10" id="KW-0812">Transmembrane</keyword>